<dbReference type="PANTHER" id="PTHR11739">
    <property type="entry name" value="CITRATE SYNTHASE"/>
    <property type="match status" value="1"/>
</dbReference>
<dbReference type="GO" id="GO:0005759">
    <property type="term" value="C:mitochondrial matrix"/>
    <property type="evidence" value="ECO:0007669"/>
    <property type="project" value="TreeGrafter"/>
</dbReference>
<name>A0A914C3I5_9BILA</name>
<evidence type="ECO:0000256" key="1">
    <source>
        <dbReference type="ARBA" id="ARBA00004751"/>
    </source>
</evidence>
<dbReference type="GO" id="GO:0046912">
    <property type="term" value="F:acyltransferase activity, acyl groups converted into alkyl on transfer"/>
    <property type="evidence" value="ECO:0007669"/>
    <property type="project" value="InterPro"/>
</dbReference>
<dbReference type="InterPro" id="IPR016143">
    <property type="entry name" value="Citrate_synth-like_sm_a-sub"/>
</dbReference>
<feature type="active site" evidence="2">
    <location>
        <position position="303"/>
    </location>
</feature>
<comment type="similarity">
    <text evidence="3">Belongs to the citrate synthase family.</text>
</comment>
<dbReference type="FunFam" id="1.10.580.10:FF:000001">
    <property type="entry name" value="Citrate synthase"/>
    <property type="match status" value="1"/>
</dbReference>
<dbReference type="GO" id="GO:0006101">
    <property type="term" value="P:citrate metabolic process"/>
    <property type="evidence" value="ECO:0007669"/>
    <property type="project" value="InterPro"/>
</dbReference>
<dbReference type="GO" id="GO:0005975">
    <property type="term" value="P:carbohydrate metabolic process"/>
    <property type="evidence" value="ECO:0007669"/>
    <property type="project" value="TreeGrafter"/>
</dbReference>
<dbReference type="InterPro" id="IPR010109">
    <property type="entry name" value="Citrate_synthase_euk"/>
</dbReference>
<dbReference type="Gene3D" id="1.10.580.10">
    <property type="entry name" value="Citrate Synthase, domain 1"/>
    <property type="match status" value="1"/>
</dbReference>
<evidence type="ECO:0000313" key="4">
    <source>
        <dbReference type="Proteomes" id="UP000887540"/>
    </source>
</evidence>
<dbReference type="GO" id="GO:0006099">
    <property type="term" value="P:tricarboxylic acid cycle"/>
    <property type="evidence" value="ECO:0007669"/>
    <property type="project" value="InterPro"/>
</dbReference>
<sequence length="464" mass="51532">MVSITTTLARRSFLWAKNLGVLSTFTYTTDSSTNLKDVLAKKISEHNKKVASFRKEHDNTEIQKITIDMIYGGMRGIKGLVTETSSLDPEEGIRLRGYSVQECQQLLPKATKDGEPIPEGIWWLLLTGDIPTKKQTAAITKEWNDRAGLPAHVGQLLDNLPSELHPMSQFIAAIAALQSESQFAKAYSRGVPKSTYWQYAYEDAMNLLARLPAVAAKIYRNLYRGGSSIGSIDEKKDWSGNFAAMLGFENSSFVELLRLYLAIHSDHEGGNVSAHTSHLVGSALSDAYLSFAAAMAGLAGPRHGLASQEVLVFLDKIVDEVGDDVKDKNKLRYGHAVLRKTDPRYTCLREFALKHLPQDPRFKLVSDLYEITPDLLLEQGKAKNPWPNVDAHSGVLLQHYGMKEMSFITVLFGVSRALGCLAQLIWARGMGLPIERPKSHTTEGLMKLITASKDNENFWLHFGP</sequence>
<dbReference type="WBParaSite" id="ACRNAN_Path_206.g748.t1">
    <property type="protein sequence ID" value="ACRNAN_Path_206.g748.t1"/>
    <property type="gene ID" value="ACRNAN_Path_206.g748"/>
</dbReference>
<comment type="pathway">
    <text evidence="1">Carbohydrate metabolism; tricarboxylic acid cycle; isocitrate from oxaloacetate: step 1/2.</text>
</comment>
<keyword evidence="3" id="KW-0808">Transferase</keyword>
<feature type="active site" evidence="2">
    <location>
        <position position="390"/>
    </location>
</feature>
<evidence type="ECO:0000256" key="3">
    <source>
        <dbReference type="RuleBase" id="RU000441"/>
    </source>
</evidence>
<dbReference type="NCBIfam" id="NF007128">
    <property type="entry name" value="PRK09569.1"/>
    <property type="match status" value="1"/>
</dbReference>
<protein>
    <recommendedName>
        <fullName evidence="3">Citrate synthase</fullName>
    </recommendedName>
</protein>
<dbReference type="Gene3D" id="1.10.230.10">
    <property type="entry name" value="Cytochrome P450-Terp, domain 2"/>
    <property type="match status" value="1"/>
</dbReference>
<dbReference type="Pfam" id="PF00285">
    <property type="entry name" value="Citrate_synt"/>
    <property type="match status" value="1"/>
</dbReference>
<dbReference type="SUPFAM" id="SSF48256">
    <property type="entry name" value="Citrate synthase"/>
    <property type="match status" value="1"/>
</dbReference>
<dbReference type="AlphaFoldDB" id="A0A914C3I5"/>
<proteinExistence type="inferred from homology"/>
<dbReference type="NCBIfam" id="TIGR01793">
    <property type="entry name" value="cit_synth_euk"/>
    <property type="match status" value="1"/>
</dbReference>
<reference evidence="5" key="1">
    <citation type="submission" date="2022-11" db="UniProtKB">
        <authorList>
            <consortium name="WormBaseParasite"/>
        </authorList>
    </citation>
    <scope>IDENTIFICATION</scope>
</reference>
<feature type="active site" evidence="2">
    <location>
        <position position="335"/>
    </location>
</feature>
<dbReference type="InterPro" id="IPR036969">
    <property type="entry name" value="Citrate_synthase_sf"/>
</dbReference>
<dbReference type="InterPro" id="IPR002020">
    <property type="entry name" value="Citrate_synthase"/>
</dbReference>
<dbReference type="InterPro" id="IPR016142">
    <property type="entry name" value="Citrate_synth-like_lrg_a-sub"/>
</dbReference>
<dbReference type="Proteomes" id="UP000887540">
    <property type="component" value="Unplaced"/>
</dbReference>
<accession>A0A914C3I5</accession>
<dbReference type="PANTHER" id="PTHR11739:SF8">
    <property type="entry name" value="CITRATE SYNTHASE, MITOCHONDRIAL"/>
    <property type="match status" value="1"/>
</dbReference>
<evidence type="ECO:0000256" key="2">
    <source>
        <dbReference type="PIRSR" id="PIRSR610109-1"/>
    </source>
</evidence>
<keyword evidence="4" id="KW-1185">Reference proteome</keyword>
<dbReference type="PRINTS" id="PR00143">
    <property type="entry name" value="CITRTSNTHASE"/>
</dbReference>
<organism evidence="4 5">
    <name type="scientific">Acrobeloides nanus</name>
    <dbReference type="NCBI Taxonomy" id="290746"/>
    <lineage>
        <taxon>Eukaryota</taxon>
        <taxon>Metazoa</taxon>
        <taxon>Ecdysozoa</taxon>
        <taxon>Nematoda</taxon>
        <taxon>Chromadorea</taxon>
        <taxon>Rhabditida</taxon>
        <taxon>Tylenchina</taxon>
        <taxon>Cephalobomorpha</taxon>
        <taxon>Cephaloboidea</taxon>
        <taxon>Cephalobidae</taxon>
        <taxon>Acrobeloides</taxon>
    </lineage>
</organism>
<evidence type="ECO:0000313" key="5">
    <source>
        <dbReference type="WBParaSite" id="ACRNAN_Path_206.g748.t1"/>
    </source>
</evidence>